<dbReference type="GO" id="GO:0004222">
    <property type="term" value="F:metalloendopeptidase activity"/>
    <property type="evidence" value="ECO:0007669"/>
    <property type="project" value="InterPro"/>
</dbReference>
<dbReference type="Pfam" id="PF00090">
    <property type="entry name" value="TSP_1"/>
    <property type="match status" value="1"/>
</dbReference>
<gene>
    <name evidence="22" type="ORF">TCAL_01321</name>
</gene>
<evidence type="ECO:0000256" key="17">
    <source>
        <dbReference type="SAM" id="MobiDB-lite"/>
    </source>
</evidence>
<dbReference type="Gene3D" id="3.40.1620.60">
    <property type="match status" value="2"/>
</dbReference>
<evidence type="ECO:0000256" key="9">
    <source>
        <dbReference type="ARBA" id="ARBA00022807"/>
    </source>
</evidence>
<keyword evidence="4" id="KW-0645">Protease</keyword>
<evidence type="ECO:0000256" key="14">
    <source>
        <dbReference type="ARBA" id="ARBA00023180"/>
    </source>
</evidence>
<evidence type="ECO:0000256" key="8">
    <source>
        <dbReference type="ARBA" id="ARBA00022801"/>
    </source>
</evidence>
<dbReference type="InterPro" id="IPR045371">
    <property type="entry name" value="ADAMTS_CR_3"/>
</dbReference>
<dbReference type="InterPro" id="IPR041645">
    <property type="entry name" value="ADAMTS_CR_2"/>
</dbReference>
<dbReference type="Pfam" id="PF05986">
    <property type="entry name" value="ADAMTS_spacer1"/>
    <property type="match status" value="1"/>
</dbReference>
<dbReference type="FunFam" id="2.20.100.10:FF:000005">
    <property type="entry name" value="ADAM metallopeptidase with thrombospondin type 1 motif 9"/>
    <property type="match status" value="2"/>
</dbReference>
<dbReference type="Pfam" id="PF01421">
    <property type="entry name" value="Reprolysin"/>
    <property type="match status" value="1"/>
</dbReference>
<keyword evidence="9" id="KW-0788">Thiol protease</keyword>
<dbReference type="InterPro" id="IPR050439">
    <property type="entry name" value="ADAMTS_ADAMTS-like"/>
</dbReference>
<dbReference type="PROSITE" id="PS50092">
    <property type="entry name" value="TSP1"/>
    <property type="match status" value="8"/>
</dbReference>
<protein>
    <recommendedName>
        <fullName evidence="24">Peptidase M12B domain-containing protein</fullName>
    </recommendedName>
</protein>
<dbReference type="GO" id="GO:0005576">
    <property type="term" value="C:extracellular region"/>
    <property type="evidence" value="ECO:0007669"/>
    <property type="project" value="UniProtKB-SubCell"/>
</dbReference>
<feature type="region of interest" description="Disordered" evidence="17">
    <location>
        <begin position="107"/>
        <end position="134"/>
    </location>
</feature>
<dbReference type="Proteomes" id="UP000318571">
    <property type="component" value="Chromosome 2"/>
</dbReference>
<dbReference type="Gene3D" id="2.20.100.10">
    <property type="entry name" value="Thrombospondin type-1 (TSP1) repeat"/>
    <property type="match status" value="8"/>
</dbReference>
<dbReference type="PROSITE" id="PS50215">
    <property type="entry name" value="ADAM_MEPRO"/>
    <property type="match status" value="1"/>
</dbReference>
<evidence type="ECO:0000256" key="1">
    <source>
        <dbReference type="ARBA" id="ARBA00004613"/>
    </source>
</evidence>
<evidence type="ECO:0000259" key="18">
    <source>
        <dbReference type="PROSITE" id="PS50207"/>
    </source>
</evidence>
<feature type="binding site" evidence="15">
    <location>
        <position position="439"/>
    </location>
    <ligand>
        <name>Zn(2+)</name>
        <dbReference type="ChEBI" id="CHEBI:29105"/>
        <note>catalytic</note>
    </ligand>
</feature>
<evidence type="ECO:0000256" key="3">
    <source>
        <dbReference type="ARBA" id="ARBA00022525"/>
    </source>
</evidence>
<dbReference type="PROSITE" id="PS01121">
    <property type="entry name" value="CASPASE_HIS"/>
    <property type="match status" value="1"/>
</dbReference>
<dbReference type="OMA" id="RWITEDV"/>
<dbReference type="PROSITE" id="PS01122">
    <property type="entry name" value="CASPASE_CYS"/>
    <property type="match status" value="1"/>
</dbReference>
<keyword evidence="13" id="KW-1015">Disulfide bond</keyword>
<evidence type="ECO:0000259" key="20">
    <source>
        <dbReference type="PROSITE" id="PS50215"/>
    </source>
</evidence>
<dbReference type="Pfam" id="PF08685">
    <property type="entry name" value="GON"/>
    <property type="match status" value="1"/>
</dbReference>
<evidence type="ECO:0000313" key="22">
    <source>
        <dbReference type="EMBL" id="TRY74484.1"/>
    </source>
</evidence>
<comment type="subcellular location">
    <subcellularLocation>
        <location evidence="1">Secreted</location>
    </subcellularLocation>
</comment>
<evidence type="ECO:0000256" key="15">
    <source>
        <dbReference type="PROSITE-ProRule" id="PRU00276"/>
    </source>
</evidence>
<feature type="domain" description="Caspase family p20" evidence="19">
    <location>
        <begin position="1937"/>
        <end position="2061"/>
    </location>
</feature>
<evidence type="ECO:0000256" key="10">
    <source>
        <dbReference type="ARBA" id="ARBA00022833"/>
    </source>
</evidence>
<keyword evidence="7" id="KW-0677">Repeat</keyword>
<feature type="region of interest" description="Disordered" evidence="17">
    <location>
        <begin position="1889"/>
        <end position="1911"/>
    </location>
</feature>
<keyword evidence="6" id="KW-0732">Signal</keyword>
<dbReference type="PROSITE" id="PS51046">
    <property type="entry name" value="GON"/>
    <property type="match status" value="1"/>
</dbReference>
<dbReference type="Gene3D" id="3.40.390.10">
    <property type="entry name" value="Collagenase (Catalytic Domain)"/>
    <property type="match status" value="1"/>
</dbReference>
<dbReference type="SUPFAM" id="SSF82895">
    <property type="entry name" value="TSP-1 type 1 repeat"/>
    <property type="match status" value="8"/>
</dbReference>
<keyword evidence="11" id="KW-0482">Metalloprotease</keyword>
<evidence type="ECO:0000256" key="7">
    <source>
        <dbReference type="ARBA" id="ARBA00022737"/>
    </source>
</evidence>
<dbReference type="Pfam" id="PF00656">
    <property type="entry name" value="Peptidase_C14"/>
    <property type="match status" value="1"/>
</dbReference>
<proteinExistence type="inferred from homology"/>
<dbReference type="InterPro" id="IPR002138">
    <property type="entry name" value="Pept_C14_p10"/>
</dbReference>
<evidence type="ECO:0000259" key="21">
    <source>
        <dbReference type="PROSITE" id="PS51046"/>
    </source>
</evidence>
<evidence type="ECO:0000256" key="11">
    <source>
        <dbReference type="ARBA" id="ARBA00023049"/>
    </source>
</evidence>
<dbReference type="GO" id="GO:0004197">
    <property type="term" value="F:cysteine-type endopeptidase activity"/>
    <property type="evidence" value="ECO:0007669"/>
    <property type="project" value="InterPro"/>
</dbReference>
<dbReference type="SMART" id="SM00209">
    <property type="entry name" value="TSP1"/>
    <property type="match status" value="10"/>
</dbReference>
<evidence type="ECO:0008006" key="24">
    <source>
        <dbReference type="Google" id="ProtNLM"/>
    </source>
</evidence>
<dbReference type="InterPro" id="IPR015917">
    <property type="entry name" value="Pept_C14A"/>
</dbReference>
<dbReference type="InterPro" id="IPR010294">
    <property type="entry name" value="ADAMTS_spacer1"/>
</dbReference>
<keyword evidence="14" id="KW-0325">Glycoprotein</keyword>
<evidence type="ECO:0000256" key="12">
    <source>
        <dbReference type="ARBA" id="ARBA00023145"/>
    </source>
</evidence>
<evidence type="ECO:0000256" key="16">
    <source>
        <dbReference type="RuleBase" id="RU003971"/>
    </source>
</evidence>
<feature type="active site" evidence="15">
    <location>
        <position position="430"/>
    </location>
</feature>
<feature type="non-terminal residue" evidence="22">
    <location>
        <position position="2221"/>
    </location>
</feature>
<evidence type="ECO:0000256" key="2">
    <source>
        <dbReference type="ARBA" id="ARBA00010134"/>
    </source>
</evidence>
<feature type="compositionally biased region" description="Low complexity" evidence="17">
    <location>
        <begin position="107"/>
        <end position="119"/>
    </location>
</feature>
<dbReference type="SUPFAM" id="SSF52129">
    <property type="entry name" value="Caspase-like"/>
    <property type="match status" value="1"/>
</dbReference>
<dbReference type="Gene3D" id="2.60.120.830">
    <property type="match status" value="1"/>
</dbReference>
<evidence type="ECO:0000259" key="19">
    <source>
        <dbReference type="PROSITE" id="PS50208"/>
    </source>
</evidence>
<dbReference type="PROSITE" id="PS50208">
    <property type="entry name" value="CASPASE_P20"/>
    <property type="match status" value="1"/>
</dbReference>
<dbReference type="InterPro" id="IPR012314">
    <property type="entry name" value="Pept_M12B_GON-ADAMTSs"/>
</dbReference>
<feature type="binding site" evidence="15">
    <location>
        <position position="429"/>
    </location>
    <ligand>
        <name>Zn(2+)</name>
        <dbReference type="ChEBI" id="CHEBI:29105"/>
        <note>catalytic</note>
    </ligand>
</feature>
<dbReference type="SUPFAM" id="SSF55486">
    <property type="entry name" value="Metalloproteases ('zincins'), catalytic domain"/>
    <property type="match status" value="1"/>
</dbReference>
<keyword evidence="8" id="KW-0378">Hydrolase</keyword>
<sequence length="2221" mass="251121">PSGIGSLTPRRRAPKAYIVSVKEVIPILDDRVCEWGDSVTISGFGLELSQQACMNMSKRLAKTDEIEQTIFRPTKSFFDDVECFPGGSVCDVVPIRPVPLPFYPSPSSSSSASSSFTSSVTAKDPPHRHHGRHPSFARLNSSSLFNINAFGRNLRFILHARDTASVHHDLVLESPARNTCFQSGFLLDDSLPLEEDEWPDILPESEVVVNRCVQDHNAMPDVRLGGQYHMIYQSKPPPSREYSYEEELDSQIDLNNQRARRSSVNFEPTPQPWTLTSKKNWVEVLVVADGPMVQYHGANVESYIHTLMDMVSLIYRHESLGNSIHISLVQLILLDRTESFAPQVQGERISASEMLKIFCNKWQRSLNRYSKIDYDVALLITRENLCRNTKSTGQSCDTLGLAEMGTMCGNHSCAIVQDNGLSAAFTIAHELGHVLNMPHDDDKKCSEFNASNVSYVMSRMLHHNTNPWEWSTCSREYVTKFLDLNYGHCLQNEPHRNLLKRDVAKLPGEYYDENKQCEFVFGHGSTKCSFMPQCSRLWCATAEGEHKGCRTQHMPWADGTGCGEGHWCLKNQCVPKSLDDKKVEHGEWSDWQPWTKCSRTCGGGIKKSIRQCTNPSPKNGGSYCVGMRVKYVSCNTMDCPRDTKDFRLEQCEQFNGRNLNIEGVPKDVEWVPKYTSISGSDQCKLFCRIEHSSAYHLLSSSVIDGTPCGTDTFHTCVDGQCIPAGCDRVLNSNKVQDWCGVCGGDNSTCQEERGNYNSTRYGYNTVVRIPPGATRIKILQHGYLNKSDDDTYISLRDVETNKSVLNGDFVMSLFRKTIQYEGTALEYSGSRRVIEHVKSVSPLKKGLIVEVLMVGNLNPPQIDYSYVISRKEPSYFYEDRYPPKWSKCDRICKGKRTAPSKVCIRSYQGRTEEVANQYCSHLPTPEVLVENCNDCHLEWSLENRDSCSSKCGAGKQTLRYGCVKVMSDARDTRETVEDQLCISLIGKKPPEEFDCEGPCEGVKWNFGLWSECTKTCGGGGYQFRSAHCVDKDGKVLLDDECFGLGAITKQACGQETCPDVTCGSGVRQRPYWCEVEGKKIEGRYCSGQSVPRHYAGCEKKCLKWFQGNWTECSTTCGEGVRTREIFCQDIQRDRKVDDRHCGNHRRPNHEESCNQICSSFKSNRAFTRKENEVLKNPNRKKKRSNYVWRVGAWQNCTQDCQQKRQVVCFDQDHDVKMSDFKCKSEGLPKPLTKKSCQDFDCRVGRWLVGSWSNCSDSCGQGSQRRHVRCVSRKSDSSNQSIDKKYCPDPVPDDERVCSSGLPCFHEVPQSSHVEYFQENGLSNEPQWRHGEWSECTQTCGSGVQRRIVVCQMSNHSNSCDLDKKPLEELICNTQPCPRWNFQEWNSCDVPCGQGHRHRLVRCQNHLGEALPDFNCELAKRPLSSEECSAGRNCQTPRKPKYRWKQSPWSICSKACDGGYSRRTVQCVDISNGGKVVNGQFCALSHGNAIRTRRVRRRGFRPNRKPKTKKKCNKLPCPFKWVSDMWSECSHTCGKGAQHRRVTCHRVNAYGWIDPEEVSHGCNATAMPVTHQDCVLTSCNARYMWQVEPWGSCFWKNKKCGRRGRQRRKINCVDKYGQKTRKKYCKRHLASKPKKSRRCEKKICGFKSCLDRKLKTGNDTDGEYEILFAGENVKVYCHDMNTPRPKEYITLPTGGRGNYAEIYWFRLNTPDHCPYNGARNDSCDCVNAANEREGLTSFQKIRVNVTSLKVNAHDFTFATQLRGQPVPYGEAGDCYSTDNCPQGQFGIDLTDTPFVVAHYIGWAQQGNQPSLWLKKESDNQVIHGKCGGYCGWCKPDPLNGLKLDLRPPISFKMTEVADASVQTLSSIDVAQDDVDAIKFSPLVVQLVTTKPKKDDPPSCTSSGTIVAPPGTQVPSHQRAIRRVMPAIEEDCYNTKHEERGLCLILEHDEFRPQLNMSNRKGSEMDLKALTSLFNRMGFNVNVQRNLPYGEISKLLARVAAMDHSKSDCFAMAVLSHGSEGIMYAFDAAYPTQKLWEPFTADKAPTLAGKPKLLFLQACQGSMMDEGIKVTKATPDIQYDSFASYKMPVHTDFLIAHSTITGYYSWRNTVQGSWFIQSLIKVMDHCRDHRDLLSMLTLTHKLVSSEYESSSSYSHLSEKKQTPFLYSTLTYKLYLDPKKIDQEHGIGNDGHNTGNNAENGQYGRGVIAVQNDSAGIDWWINPI</sequence>
<dbReference type="EMBL" id="VCGU01000005">
    <property type="protein sequence ID" value="TRY74484.1"/>
    <property type="molecule type" value="Genomic_DNA"/>
</dbReference>
<feature type="domain" description="Caspase family p10" evidence="18">
    <location>
        <begin position="2081"/>
        <end position="2175"/>
    </location>
</feature>
<evidence type="ECO:0000256" key="13">
    <source>
        <dbReference type="ARBA" id="ARBA00023157"/>
    </source>
</evidence>
<reference evidence="22 23" key="1">
    <citation type="journal article" date="2018" name="Nat. Ecol. Evol.">
        <title>Genomic signatures of mitonuclear coevolution across populations of Tigriopus californicus.</title>
        <authorList>
            <person name="Barreto F.S."/>
            <person name="Watson E.T."/>
            <person name="Lima T.G."/>
            <person name="Willett C.S."/>
            <person name="Edmands S."/>
            <person name="Li W."/>
            <person name="Burton R.S."/>
        </authorList>
    </citation>
    <scope>NUCLEOTIDE SEQUENCE [LARGE SCALE GENOMIC DNA]</scope>
    <source>
        <strain evidence="22 23">San Diego</strain>
    </source>
</reference>
<dbReference type="SMART" id="SM00115">
    <property type="entry name" value="CASc"/>
    <property type="match status" value="1"/>
</dbReference>
<dbReference type="Gene3D" id="3.40.50.1460">
    <property type="match status" value="1"/>
</dbReference>
<feature type="binding site" evidence="15">
    <location>
        <position position="433"/>
    </location>
    <ligand>
        <name>Zn(2+)</name>
        <dbReference type="ChEBI" id="CHEBI:29105"/>
        <note>catalytic</note>
    </ligand>
</feature>
<dbReference type="CDD" id="cd00032">
    <property type="entry name" value="CASc"/>
    <property type="match status" value="1"/>
</dbReference>
<dbReference type="InterPro" id="IPR016129">
    <property type="entry name" value="Caspase_his_AS"/>
</dbReference>
<dbReference type="InterPro" id="IPR029030">
    <property type="entry name" value="Caspase-like_dom_sf"/>
</dbReference>
<dbReference type="InterPro" id="IPR011600">
    <property type="entry name" value="Pept_C14_caspase"/>
</dbReference>
<dbReference type="InterPro" id="IPR033139">
    <property type="entry name" value="Caspase_cys_AS"/>
</dbReference>
<dbReference type="Pfam" id="PF17771">
    <property type="entry name" value="ADAMTS_CR_2"/>
    <property type="match status" value="1"/>
</dbReference>
<evidence type="ECO:0000256" key="5">
    <source>
        <dbReference type="ARBA" id="ARBA00022723"/>
    </source>
</evidence>
<dbReference type="InterPro" id="IPR036383">
    <property type="entry name" value="TSP1_rpt_sf"/>
</dbReference>
<dbReference type="Pfam" id="PF19236">
    <property type="entry name" value="ADAMTS_CR_3"/>
    <property type="match status" value="1"/>
</dbReference>
<dbReference type="PANTHER" id="PTHR13723">
    <property type="entry name" value="ADAMTS A DISINTEGRIN AND METALLOPROTEASE WITH THROMBOSPONDIN MOTIFS PROTEASE"/>
    <property type="match status" value="1"/>
</dbReference>
<dbReference type="PANTHER" id="PTHR13723:SF278">
    <property type="entry name" value="ADAM METALLOPEPTIDASE WITH THROMBOSPONDIN TYPE 1 MOTIF A, ISOFORM B"/>
    <property type="match status" value="1"/>
</dbReference>
<name>A0A553P9Y0_TIGCA</name>
<comment type="similarity">
    <text evidence="2 16">Belongs to the peptidase C14A family.</text>
</comment>
<evidence type="ECO:0000313" key="23">
    <source>
        <dbReference type="Proteomes" id="UP000318571"/>
    </source>
</evidence>
<dbReference type="Pfam" id="PF19030">
    <property type="entry name" value="TSP1_ADAMTS"/>
    <property type="match status" value="7"/>
</dbReference>
<feature type="domain" description="GON" evidence="21">
    <location>
        <begin position="1644"/>
        <end position="1845"/>
    </location>
</feature>
<feature type="non-terminal residue" evidence="22">
    <location>
        <position position="1"/>
    </location>
</feature>
<evidence type="ECO:0000256" key="6">
    <source>
        <dbReference type="ARBA" id="ARBA00022729"/>
    </source>
</evidence>
<keyword evidence="3" id="KW-0964">Secreted</keyword>
<comment type="caution">
    <text evidence="15">Lacks conserved residue(s) required for the propagation of feature annotation.</text>
</comment>
<organism evidence="22 23">
    <name type="scientific">Tigriopus californicus</name>
    <name type="common">Marine copepod</name>
    <dbReference type="NCBI Taxonomy" id="6832"/>
    <lineage>
        <taxon>Eukaryota</taxon>
        <taxon>Metazoa</taxon>
        <taxon>Ecdysozoa</taxon>
        <taxon>Arthropoda</taxon>
        <taxon>Crustacea</taxon>
        <taxon>Multicrustacea</taxon>
        <taxon>Hexanauplia</taxon>
        <taxon>Copepoda</taxon>
        <taxon>Harpacticoida</taxon>
        <taxon>Harpacticidae</taxon>
        <taxon>Tigriopus</taxon>
    </lineage>
</organism>
<feature type="domain" description="Peptidase M12B" evidence="20">
    <location>
        <begin position="280"/>
        <end position="494"/>
    </location>
</feature>
<dbReference type="InterPro" id="IPR024079">
    <property type="entry name" value="MetalloPept_cat_dom_sf"/>
</dbReference>
<evidence type="ECO:0000256" key="4">
    <source>
        <dbReference type="ARBA" id="ARBA00022670"/>
    </source>
</evidence>
<dbReference type="GO" id="GO:0008270">
    <property type="term" value="F:zinc ion binding"/>
    <property type="evidence" value="ECO:0007669"/>
    <property type="project" value="InterPro"/>
</dbReference>
<keyword evidence="23" id="KW-1185">Reference proteome</keyword>
<dbReference type="GO" id="GO:0006508">
    <property type="term" value="P:proteolysis"/>
    <property type="evidence" value="ECO:0007669"/>
    <property type="project" value="UniProtKB-KW"/>
</dbReference>
<accession>A0A553P9Y0</accession>
<dbReference type="PRINTS" id="PR00376">
    <property type="entry name" value="IL1BCENZYME"/>
</dbReference>
<comment type="caution">
    <text evidence="22">The sequence shown here is derived from an EMBL/GenBank/DDBJ whole genome shotgun (WGS) entry which is preliminary data.</text>
</comment>
<keyword evidence="5 15" id="KW-0479">Metal-binding</keyword>
<dbReference type="InterPro" id="IPR001309">
    <property type="entry name" value="Pept_C14_p20"/>
</dbReference>
<dbReference type="PROSITE" id="PS50207">
    <property type="entry name" value="CASPASE_P10"/>
    <property type="match status" value="1"/>
</dbReference>
<dbReference type="InterPro" id="IPR001590">
    <property type="entry name" value="Peptidase_M12B"/>
</dbReference>
<keyword evidence="10 15" id="KW-0862">Zinc</keyword>
<dbReference type="InterPro" id="IPR000884">
    <property type="entry name" value="TSP1_rpt"/>
</dbReference>
<dbReference type="FunFam" id="2.20.100.10:FF:000006">
    <property type="entry name" value="A disintegrin and metalloproteinase with thrombospondin motifs 1"/>
    <property type="match status" value="1"/>
</dbReference>
<keyword evidence="12" id="KW-0865">Zymogen</keyword>
<dbReference type="CDD" id="cd04273">
    <property type="entry name" value="ZnMc_ADAMTS_like"/>
    <property type="match status" value="1"/>
</dbReference>